<feature type="compositionally biased region" description="Basic and acidic residues" evidence="1">
    <location>
        <begin position="256"/>
        <end position="275"/>
    </location>
</feature>
<reference evidence="3 4" key="1">
    <citation type="submission" date="2019-10" db="EMBL/GenBank/DDBJ databases">
        <title>Rubrobacter sp nov SCSIO 52090 isolated from a deep-sea sediment in the South China Sea.</title>
        <authorList>
            <person name="Chen R.W."/>
        </authorList>
    </citation>
    <scope>NUCLEOTIDE SEQUENCE [LARGE SCALE GENOMIC DNA]</scope>
    <source>
        <strain evidence="3 4">SCSIO 52909</strain>
    </source>
</reference>
<dbReference type="Gene3D" id="2.60.120.10">
    <property type="entry name" value="Jelly Rolls"/>
    <property type="match status" value="1"/>
</dbReference>
<protein>
    <submittedName>
        <fullName evidence="3">Cupin domain-containing protein</fullName>
    </submittedName>
</protein>
<feature type="domain" description="Cupin type-2" evidence="2">
    <location>
        <begin position="309"/>
        <end position="361"/>
    </location>
</feature>
<keyword evidence="4" id="KW-1185">Reference proteome</keyword>
<feature type="region of interest" description="Disordered" evidence="1">
    <location>
        <begin position="252"/>
        <end position="275"/>
    </location>
</feature>
<evidence type="ECO:0000256" key="1">
    <source>
        <dbReference type="SAM" id="MobiDB-lite"/>
    </source>
</evidence>
<dbReference type="Pfam" id="PF07883">
    <property type="entry name" value="Cupin_2"/>
    <property type="match status" value="1"/>
</dbReference>
<organism evidence="3 4">
    <name type="scientific">Rubrobacter tropicus</name>
    <dbReference type="NCBI Taxonomy" id="2653851"/>
    <lineage>
        <taxon>Bacteria</taxon>
        <taxon>Bacillati</taxon>
        <taxon>Actinomycetota</taxon>
        <taxon>Rubrobacteria</taxon>
        <taxon>Rubrobacterales</taxon>
        <taxon>Rubrobacteraceae</taxon>
        <taxon>Rubrobacter</taxon>
    </lineage>
</organism>
<dbReference type="KEGG" id="rub:GBA63_18605"/>
<dbReference type="InterPro" id="IPR013096">
    <property type="entry name" value="Cupin_2"/>
</dbReference>
<evidence type="ECO:0000259" key="2">
    <source>
        <dbReference type="Pfam" id="PF07883"/>
    </source>
</evidence>
<dbReference type="InterPro" id="IPR014710">
    <property type="entry name" value="RmlC-like_jellyroll"/>
</dbReference>
<dbReference type="AlphaFoldDB" id="A0A6G8QDB3"/>
<dbReference type="InterPro" id="IPR014988">
    <property type="entry name" value="Uncharacterised_YqcI/YcgG"/>
</dbReference>
<evidence type="ECO:0000313" key="3">
    <source>
        <dbReference type="EMBL" id="QIN84428.1"/>
    </source>
</evidence>
<dbReference type="RefSeq" id="WP_166178596.1">
    <property type="nucleotide sequence ID" value="NZ_CP045119.1"/>
</dbReference>
<proteinExistence type="predicted"/>
<dbReference type="Pfam" id="PF08892">
    <property type="entry name" value="YqcI_YcgG"/>
    <property type="match status" value="1"/>
</dbReference>
<sequence length="376" mass="42559">MVKVEQRLLLTGQDVSGADGMVPRWLVREYGRFRDRLLDPEYPCYFGTSAEKRGELRYGYVEGDDVGHVPALLREFLALSKANPQVRHALALFFEPERARRPLSFYEERFWYVLRFLHGLDESPWPEDRPYDPVDPKWEFCFAGEPMFVFASAPAYRLRDSRNMGDSLVLLFQPRRVFDGIEGGTPAGTRAREIIRARMEAWEGMEAHPDMGSYGDPSSHEWKQYFLPDDNTPVTGRCPFHAATDRAVTRGGLAGERTRAREKGDRREDAMTQEAGRRPEIVRGGGVELEMAVMELLPETGSVEVQRDTPGREHETHTHPTDETLLIVDGSITFRYDDEEAACTSGDRLLLPEGTKHSSVAGEEGCVYVIALETVA</sequence>
<accession>A0A6G8QDB3</accession>
<name>A0A6G8QDB3_9ACTN</name>
<dbReference type="InterPro" id="IPR011051">
    <property type="entry name" value="RmlC_Cupin_sf"/>
</dbReference>
<dbReference type="SUPFAM" id="SSF51182">
    <property type="entry name" value="RmlC-like cupins"/>
    <property type="match status" value="1"/>
</dbReference>
<gene>
    <name evidence="3" type="ORF">GBA63_18605</name>
</gene>
<dbReference type="EMBL" id="CP045119">
    <property type="protein sequence ID" value="QIN84428.1"/>
    <property type="molecule type" value="Genomic_DNA"/>
</dbReference>
<dbReference type="PANTHER" id="PTHR40045">
    <property type="entry name" value="YCGG FAMILY PROTEIN"/>
    <property type="match status" value="1"/>
</dbReference>
<dbReference type="PANTHER" id="PTHR40045:SF1">
    <property type="entry name" value="YQCI_YCGG FAMILY PROTEIN"/>
    <property type="match status" value="1"/>
</dbReference>
<evidence type="ECO:0000313" key="4">
    <source>
        <dbReference type="Proteomes" id="UP000501452"/>
    </source>
</evidence>
<dbReference type="Proteomes" id="UP000501452">
    <property type="component" value="Chromosome"/>
</dbReference>